<dbReference type="InterPro" id="IPR005110">
    <property type="entry name" value="MoeA_linker/N"/>
</dbReference>
<dbReference type="InterPro" id="IPR027417">
    <property type="entry name" value="P-loop_NTPase"/>
</dbReference>
<dbReference type="GO" id="GO:0005829">
    <property type="term" value="C:cytosol"/>
    <property type="evidence" value="ECO:0007669"/>
    <property type="project" value="TreeGrafter"/>
</dbReference>
<dbReference type="Proteomes" id="UP001208041">
    <property type="component" value="Unassembled WGS sequence"/>
</dbReference>
<dbReference type="EC" id="2.10.1.1" evidence="6"/>
<evidence type="ECO:0000259" key="7">
    <source>
        <dbReference type="SMART" id="SM00852"/>
    </source>
</evidence>
<evidence type="ECO:0000313" key="9">
    <source>
        <dbReference type="Proteomes" id="UP001208041"/>
    </source>
</evidence>
<keyword evidence="6" id="KW-0479">Metal-binding</keyword>
<evidence type="ECO:0000256" key="2">
    <source>
        <dbReference type="ARBA" id="ARBA00005046"/>
    </source>
</evidence>
<organism evidence="8 9">
    <name type="scientific">Halocynthiibacter halioticoli</name>
    <dbReference type="NCBI Taxonomy" id="2986804"/>
    <lineage>
        <taxon>Bacteria</taxon>
        <taxon>Pseudomonadati</taxon>
        <taxon>Pseudomonadota</taxon>
        <taxon>Alphaproteobacteria</taxon>
        <taxon>Rhodobacterales</taxon>
        <taxon>Paracoccaceae</taxon>
        <taxon>Halocynthiibacter</taxon>
    </lineage>
</organism>
<dbReference type="NCBIfam" id="TIGR00176">
    <property type="entry name" value="mobB"/>
    <property type="match status" value="1"/>
</dbReference>
<dbReference type="GO" id="GO:0005525">
    <property type="term" value="F:GTP binding"/>
    <property type="evidence" value="ECO:0007669"/>
    <property type="project" value="InterPro"/>
</dbReference>
<dbReference type="Gene3D" id="3.40.980.10">
    <property type="entry name" value="MoaB/Mog-like domain"/>
    <property type="match status" value="1"/>
</dbReference>
<dbReference type="NCBIfam" id="NF045515">
    <property type="entry name" value="Glp_gephyrin"/>
    <property type="match status" value="1"/>
</dbReference>
<dbReference type="SUPFAM" id="SSF53218">
    <property type="entry name" value="Molybdenum cofactor biosynthesis proteins"/>
    <property type="match status" value="1"/>
</dbReference>
<dbReference type="GO" id="GO:0061599">
    <property type="term" value="F:molybdopterin molybdotransferase activity"/>
    <property type="evidence" value="ECO:0007669"/>
    <property type="project" value="UniProtKB-UniRule"/>
</dbReference>
<comment type="cofactor">
    <cofactor evidence="6">
        <name>Mg(2+)</name>
        <dbReference type="ChEBI" id="CHEBI:18420"/>
    </cofactor>
</comment>
<dbReference type="RefSeq" id="WP_263952050.1">
    <property type="nucleotide sequence ID" value="NZ_JAOYFC010000001.1"/>
</dbReference>
<dbReference type="InterPro" id="IPR038987">
    <property type="entry name" value="MoeA-like"/>
</dbReference>
<accession>A0AAE3J0Y7</accession>
<dbReference type="Gene3D" id="3.40.50.300">
    <property type="entry name" value="P-loop containing nucleotide triphosphate hydrolases"/>
    <property type="match status" value="1"/>
</dbReference>
<dbReference type="SUPFAM" id="SSF63882">
    <property type="entry name" value="MoeA N-terminal region -like"/>
    <property type="match status" value="1"/>
</dbReference>
<evidence type="ECO:0000313" key="8">
    <source>
        <dbReference type="EMBL" id="MCV6823217.1"/>
    </source>
</evidence>
<dbReference type="AlphaFoldDB" id="A0AAE3J0Y7"/>
<keyword evidence="4 6" id="KW-0501">Molybdenum cofactor biosynthesis</keyword>
<dbReference type="Pfam" id="PF03454">
    <property type="entry name" value="MoeA_C"/>
    <property type="match status" value="1"/>
</dbReference>
<gene>
    <name evidence="8" type="ORF">OH136_01505</name>
</gene>
<reference evidence="8" key="1">
    <citation type="submission" date="2022-10" db="EMBL/GenBank/DDBJ databases">
        <authorList>
            <person name="Yue Y."/>
        </authorList>
    </citation>
    <scope>NUCLEOTIDE SEQUENCE</scope>
    <source>
        <strain evidence="8">Z654</strain>
    </source>
</reference>
<comment type="similarity">
    <text evidence="3 6">Belongs to the MoeA family.</text>
</comment>
<keyword evidence="6" id="KW-0460">Magnesium</keyword>
<proteinExistence type="inferred from homology"/>
<evidence type="ECO:0000256" key="3">
    <source>
        <dbReference type="ARBA" id="ARBA00010763"/>
    </source>
</evidence>
<dbReference type="Pfam" id="PF00994">
    <property type="entry name" value="MoCF_biosynth"/>
    <property type="match status" value="1"/>
</dbReference>
<keyword evidence="6" id="KW-0500">Molybdenum</keyword>
<dbReference type="InterPro" id="IPR036135">
    <property type="entry name" value="MoeA_linker/N_sf"/>
</dbReference>
<protein>
    <recommendedName>
        <fullName evidence="6">Molybdopterin molybdenumtransferase</fullName>
        <ecNumber evidence="6">2.10.1.1</ecNumber>
    </recommendedName>
</protein>
<dbReference type="GO" id="GO:0046872">
    <property type="term" value="F:metal ion binding"/>
    <property type="evidence" value="ECO:0007669"/>
    <property type="project" value="UniProtKB-UniRule"/>
</dbReference>
<evidence type="ECO:0000256" key="6">
    <source>
        <dbReference type="RuleBase" id="RU365090"/>
    </source>
</evidence>
<dbReference type="SMART" id="SM00852">
    <property type="entry name" value="MoCF_biosynth"/>
    <property type="match status" value="1"/>
</dbReference>
<dbReference type="SUPFAM" id="SSF63867">
    <property type="entry name" value="MoeA C-terminal domain-like"/>
    <property type="match status" value="1"/>
</dbReference>
<dbReference type="InterPro" id="IPR008284">
    <property type="entry name" value="MoCF_biosynth_CS"/>
</dbReference>
<dbReference type="Pfam" id="PF03205">
    <property type="entry name" value="MobB"/>
    <property type="match status" value="1"/>
</dbReference>
<dbReference type="PANTHER" id="PTHR10192:SF5">
    <property type="entry name" value="GEPHYRIN"/>
    <property type="match status" value="1"/>
</dbReference>
<dbReference type="NCBIfam" id="NF011060">
    <property type="entry name" value="PRK14491.1"/>
    <property type="match status" value="1"/>
</dbReference>
<dbReference type="CDD" id="cd03116">
    <property type="entry name" value="MobB"/>
    <property type="match status" value="1"/>
</dbReference>
<comment type="caution">
    <text evidence="8">The sequence shown here is derived from an EMBL/GenBank/DDBJ whole genome shotgun (WGS) entry which is preliminary data.</text>
</comment>
<dbReference type="FunFam" id="3.40.980.10:FF:000001">
    <property type="entry name" value="Molybdopterin molybdenumtransferase"/>
    <property type="match status" value="1"/>
</dbReference>
<keyword evidence="9" id="KW-1185">Reference proteome</keyword>
<dbReference type="EMBL" id="JAOYFC010000001">
    <property type="protein sequence ID" value="MCV6823217.1"/>
    <property type="molecule type" value="Genomic_DNA"/>
</dbReference>
<dbReference type="PROSITE" id="PS01079">
    <property type="entry name" value="MOCF_BIOSYNTHESIS_2"/>
    <property type="match status" value="1"/>
</dbReference>
<comment type="catalytic activity">
    <reaction evidence="5">
        <text>adenylyl-molybdopterin + molybdate = Mo-molybdopterin + AMP + H(+)</text>
        <dbReference type="Rhea" id="RHEA:35047"/>
        <dbReference type="ChEBI" id="CHEBI:15378"/>
        <dbReference type="ChEBI" id="CHEBI:36264"/>
        <dbReference type="ChEBI" id="CHEBI:62727"/>
        <dbReference type="ChEBI" id="CHEBI:71302"/>
        <dbReference type="ChEBI" id="CHEBI:456215"/>
        <dbReference type="EC" id="2.10.1.1"/>
    </reaction>
</comment>
<dbReference type="GO" id="GO:0006777">
    <property type="term" value="P:Mo-molybdopterin cofactor biosynthetic process"/>
    <property type="evidence" value="ECO:0007669"/>
    <property type="project" value="UniProtKB-UniRule"/>
</dbReference>
<dbReference type="Gene3D" id="2.170.190.11">
    <property type="entry name" value="Molybdopterin biosynthesis moea protein, domain 3"/>
    <property type="match status" value="1"/>
</dbReference>
<dbReference type="InterPro" id="IPR001453">
    <property type="entry name" value="MoaB/Mog_dom"/>
</dbReference>
<dbReference type="InterPro" id="IPR036425">
    <property type="entry name" value="MoaB/Mog-like_dom_sf"/>
</dbReference>
<dbReference type="NCBIfam" id="TIGR00177">
    <property type="entry name" value="molyb_syn"/>
    <property type="match status" value="1"/>
</dbReference>
<dbReference type="PANTHER" id="PTHR10192">
    <property type="entry name" value="MOLYBDOPTERIN BIOSYNTHESIS PROTEIN"/>
    <property type="match status" value="1"/>
</dbReference>
<feature type="domain" description="MoaB/Mog" evidence="7">
    <location>
        <begin position="367"/>
        <end position="504"/>
    </location>
</feature>
<dbReference type="SUPFAM" id="SSF52540">
    <property type="entry name" value="P-loop containing nucleoside triphosphate hydrolases"/>
    <property type="match status" value="1"/>
</dbReference>
<sequence length="590" mass="63076">MRVFGVTGWKNNGKTGLMERLIAEITRRGFTVSTTKHAHHRFDIDKEGKDSYRHRVAGAKQVLLSSSQRWALLDELRGEEEPYLAEHLSRLDPVDLVLVEGFKAARHPKIEVHRESAAREPLIALDDLTIRAVATDTAAPEGLGPDVLVFDLDDTAAIADFVLEQVGLVTKPKPDLPPLRDDCFALPDGVEWTPVETALATLRDRLKCVVRSETVPVSAACGRIAAQDILAPRDNPPTANSAVDGYGFANPTAQEAYHLTLVDGRAAAGAPYQSVVPAGHAVRILTGAALPAGVDSVVMQEDVQLVGNELRFSGPLKPRANARKAGEDVRKGSVIVAEGEEITPQAIALLSATGCDEVEVRALLRVGVLSTGDELVPAGEAASPTQTYDANRPMLLELARAWGFEPVDLGHVPDNRAALKTALDQGAESADVIFTSGGASAGDEDHVSALLSEQGTLHHWRIALKPGRPLALAMWGGVPVFGLPGNPVAAFVCALIFARPSLGVLAGAPWRSPLAFQVPADFTKKKKAGRREYLRGRLNSDGTVSAFESEGSGRISGLHWANGLIEVEEDRTQISEGELVRFLPFAGFGI</sequence>
<dbReference type="Pfam" id="PF03453">
    <property type="entry name" value="MoeA_N"/>
    <property type="match status" value="1"/>
</dbReference>
<evidence type="ECO:0000256" key="5">
    <source>
        <dbReference type="ARBA" id="ARBA00047317"/>
    </source>
</evidence>
<evidence type="ECO:0000256" key="1">
    <source>
        <dbReference type="ARBA" id="ARBA00002901"/>
    </source>
</evidence>
<evidence type="ECO:0000256" key="4">
    <source>
        <dbReference type="ARBA" id="ARBA00023150"/>
    </source>
</evidence>
<keyword evidence="6" id="KW-0808">Transferase</keyword>
<dbReference type="Gene3D" id="2.40.340.10">
    <property type="entry name" value="MoeA, C-terminal, domain IV"/>
    <property type="match status" value="1"/>
</dbReference>
<comment type="pathway">
    <text evidence="2 6">Cofactor biosynthesis; molybdopterin biosynthesis.</text>
</comment>
<dbReference type="InterPro" id="IPR005111">
    <property type="entry name" value="MoeA_C_domain_IV"/>
</dbReference>
<dbReference type="CDD" id="cd00887">
    <property type="entry name" value="MoeA"/>
    <property type="match status" value="1"/>
</dbReference>
<dbReference type="InterPro" id="IPR036688">
    <property type="entry name" value="MoeA_C_domain_IV_sf"/>
</dbReference>
<dbReference type="Gene3D" id="3.90.105.10">
    <property type="entry name" value="Molybdopterin biosynthesis moea protein, domain 2"/>
    <property type="match status" value="1"/>
</dbReference>
<name>A0AAE3J0Y7_9RHOB</name>
<dbReference type="InterPro" id="IPR004435">
    <property type="entry name" value="MobB_dom"/>
</dbReference>
<comment type="function">
    <text evidence="1 6">Catalyzes the insertion of molybdate into adenylated molybdopterin with the concomitant release of AMP.</text>
</comment>